<dbReference type="Proteomes" id="UP000824024">
    <property type="component" value="Unassembled WGS sequence"/>
</dbReference>
<proteinExistence type="predicted"/>
<feature type="domain" description="Metallo-beta-lactamase" evidence="2">
    <location>
        <begin position="17"/>
        <end position="205"/>
    </location>
</feature>
<protein>
    <submittedName>
        <fullName evidence="3">MBL fold metallo-hydrolase</fullName>
    </submittedName>
</protein>
<evidence type="ECO:0000259" key="2">
    <source>
        <dbReference type="SMART" id="SM00849"/>
    </source>
</evidence>
<reference evidence="3" key="1">
    <citation type="journal article" date="2021" name="PeerJ">
        <title>Extensive microbial diversity within the chicken gut microbiome revealed by metagenomics and culture.</title>
        <authorList>
            <person name="Gilroy R."/>
            <person name="Ravi A."/>
            <person name="Getino M."/>
            <person name="Pursley I."/>
            <person name="Horton D.L."/>
            <person name="Alikhan N.F."/>
            <person name="Baker D."/>
            <person name="Gharbi K."/>
            <person name="Hall N."/>
            <person name="Watson M."/>
            <person name="Adriaenssens E.M."/>
            <person name="Foster-Nyarko E."/>
            <person name="Jarju S."/>
            <person name="Secka A."/>
            <person name="Antonio M."/>
            <person name="Oren A."/>
            <person name="Chaudhuri R.R."/>
            <person name="La Ragione R."/>
            <person name="Hildebrand F."/>
            <person name="Pallen M.J."/>
        </authorList>
    </citation>
    <scope>NUCLEOTIDE SEQUENCE</scope>
    <source>
        <strain evidence="3">CHK192-9172</strain>
    </source>
</reference>
<dbReference type="GO" id="GO:0042781">
    <property type="term" value="F:3'-tRNA processing endoribonuclease activity"/>
    <property type="evidence" value="ECO:0007669"/>
    <property type="project" value="TreeGrafter"/>
</dbReference>
<keyword evidence="1" id="KW-0255">Endonuclease</keyword>
<gene>
    <name evidence="3" type="ORF">IAA08_08460</name>
</gene>
<dbReference type="InterPro" id="IPR001279">
    <property type="entry name" value="Metallo-B-lactamas"/>
</dbReference>
<keyword evidence="1" id="KW-0378">Hydrolase</keyword>
<evidence type="ECO:0000313" key="3">
    <source>
        <dbReference type="EMBL" id="HIZ07952.1"/>
    </source>
</evidence>
<comment type="caution">
    <text evidence="3">The sequence shown here is derived from an EMBL/GenBank/DDBJ whole genome shotgun (WGS) entry which is preliminary data.</text>
</comment>
<evidence type="ECO:0000256" key="1">
    <source>
        <dbReference type="ARBA" id="ARBA00022759"/>
    </source>
</evidence>
<name>A0A9D2D3G5_9FIRM</name>
<dbReference type="EMBL" id="DXCH01000233">
    <property type="protein sequence ID" value="HIZ07952.1"/>
    <property type="molecule type" value="Genomic_DNA"/>
</dbReference>
<dbReference type="Gene3D" id="3.60.15.10">
    <property type="entry name" value="Ribonuclease Z/Hydroxyacylglutathione hydrolase-like"/>
    <property type="match status" value="1"/>
</dbReference>
<organism evidence="3 4">
    <name type="scientific">Candidatus Eubacterium avistercoris</name>
    <dbReference type="NCBI Taxonomy" id="2838567"/>
    <lineage>
        <taxon>Bacteria</taxon>
        <taxon>Bacillati</taxon>
        <taxon>Bacillota</taxon>
        <taxon>Clostridia</taxon>
        <taxon>Eubacteriales</taxon>
        <taxon>Eubacteriaceae</taxon>
        <taxon>Eubacterium</taxon>
    </lineage>
</organism>
<dbReference type="PANTHER" id="PTHR46018:SF2">
    <property type="entry name" value="ZINC PHOSPHODIESTERASE ELAC PROTEIN 1"/>
    <property type="match status" value="1"/>
</dbReference>
<dbReference type="InterPro" id="IPR036866">
    <property type="entry name" value="RibonucZ/Hydroxyglut_hydro"/>
</dbReference>
<accession>A0A9D2D3G5</accession>
<keyword evidence="1" id="KW-0540">Nuclease</keyword>
<dbReference type="SUPFAM" id="SSF56281">
    <property type="entry name" value="Metallo-hydrolase/oxidoreductase"/>
    <property type="match status" value="1"/>
</dbReference>
<evidence type="ECO:0000313" key="4">
    <source>
        <dbReference type="Proteomes" id="UP000824024"/>
    </source>
</evidence>
<dbReference type="SMART" id="SM00849">
    <property type="entry name" value="Lactamase_B"/>
    <property type="match status" value="1"/>
</dbReference>
<reference evidence="3" key="2">
    <citation type="submission" date="2021-04" db="EMBL/GenBank/DDBJ databases">
        <authorList>
            <person name="Gilroy R."/>
        </authorList>
    </citation>
    <scope>NUCLEOTIDE SEQUENCE</scope>
    <source>
        <strain evidence="3">CHK192-9172</strain>
    </source>
</reference>
<sequence length="266" mass="30681">MKLTMLGTGNALVTECYNACFALTEGKDSFLIDTGGGNGILNRLKKADIDLENVRDIFITHKHIDHFLGIVWIVRMIGKMTGEGKWKGEYRFYAHEEVMELLKGIAAALLQEKDAACLGHQIRLITLKDGQEEKILGRRVVFFDTHSTKAKQFGFTMYLNGTERFTCCGDELFNETEERYARKSKWLLHEAFCLDREKERFHPYKSCHSTVKDACLAGEELGVENLVLYHTEDKNLARRKRLYMEEGRMYFSGNLYIPDDLEELEL</sequence>
<dbReference type="Pfam" id="PF23023">
    <property type="entry name" value="Anti-Pycsar_Apyc1"/>
    <property type="match status" value="1"/>
</dbReference>
<dbReference type="AlphaFoldDB" id="A0A9D2D3G5"/>
<dbReference type="PANTHER" id="PTHR46018">
    <property type="entry name" value="ZINC PHOSPHODIESTERASE ELAC PROTEIN 1"/>
    <property type="match status" value="1"/>
</dbReference>